<feature type="transmembrane region" description="Helical" evidence="1">
    <location>
        <begin position="108"/>
        <end position="126"/>
    </location>
</feature>
<accession>A0ABD6S4M7</accession>
<keyword evidence="1" id="KW-0472">Membrane</keyword>
<dbReference type="Proteomes" id="UP000219897">
    <property type="component" value="Unassembled WGS sequence"/>
</dbReference>
<protein>
    <submittedName>
        <fullName evidence="2">Antibiotic resistance protein VanZ</fullName>
    </submittedName>
</protein>
<comment type="caution">
    <text evidence="2">The sequence shown here is derived from an EMBL/GenBank/DDBJ whole genome shotgun (WGS) entry which is preliminary data.</text>
</comment>
<proteinExistence type="predicted"/>
<dbReference type="EMBL" id="NTYF01000042">
    <property type="protein sequence ID" value="PER53346.1"/>
    <property type="molecule type" value="Genomic_DNA"/>
</dbReference>
<reference evidence="2 3" key="1">
    <citation type="submission" date="2017-09" db="EMBL/GenBank/DDBJ databases">
        <title>Large-scale bioinformatics analysis of Bacillus genomes uncovers conserved roles of natural products in bacterial physiology.</title>
        <authorList>
            <consortium name="Agbiome Team Llc"/>
            <person name="Bleich R.M."/>
            <person name="Kirk G.J."/>
            <person name="Santa Maria K.C."/>
            <person name="Allen S.E."/>
            <person name="Farag S."/>
            <person name="Shank E.A."/>
            <person name="Bowers A."/>
        </authorList>
    </citation>
    <scope>NUCLEOTIDE SEQUENCE [LARGE SCALE GENOMIC DNA]</scope>
    <source>
        <strain evidence="2 3">AFS005140</strain>
    </source>
</reference>
<evidence type="ECO:0000313" key="2">
    <source>
        <dbReference type="EMBL" id="PER53346.1"/>
    </source>
</evidence>
<gene>
    <name evidence="2" type="ORF">CN495_13565</name>
</gene>
<feature type="transmembrane region" description="Helical" evidence="1">
    <location>
        <begin position="35"/>
        <end position="57"/>
    </location>
</feature>
<sequence length="185" mass="21605">MSPAYFLFLLQIDDKFKHPFKMKWNIKIATIDLNIYWWCGLLFLILLFFILILRILLINQYTNPSTNQVLSPNREAFEESELEETNGNVISFLLGNILPAVLIIEGNLLAAIIIFIIIQLLIYVLIMKSTDIFPNIVLIILGINLCKTKDNKYVFTFKSKKFEDLKVYQLGNPEKSKIYITMYEK</sequence>
<organism evidence="2 3">
    <name type="scientific">Bacillus thuringiensis</name>
    <dbReference type="NCBI Taxonomy" id="1428"/>
    <lineage>
        <taxon>Bacteria</taxon>
        <taxon>Bacillati</taxon>
        <taxon>Bacillota</taxon>
        <taxon>Bacilli</taxon>
        <taxon>Bacillales</taxon>
        <taxon>Bacillaceae</taxon>
        <taxon>Bacillus</taxon>
        <taxon>Bacillus cereus group</taxon>
    </lineage>
</organism>
<evidence type="ECO:0000313" key="3">
    <source>
        <dbReference type="Proteomes" id="UP000219897"/>
    </source>
</evidence>
<dbReference type="AlphaFoldDB" id="A0ABD6S4M7"/>
<name>A0ABD6S4M7_BACTU</name>
<keyword evidence="1" id="KW-1133">Transmembrane helix</keyword>
<evidence type="ECO:0000256" key="1">
    <source>
        <dbReference type="SAM" id="Phobius"/>
    </source>
</evidence>
<keyword evidence="1" id="KW-0812">Transmembrane</keyword>